<evidence type="ECO:0000313" key="5">
    <source>
        <dbReference type="EMBL" id="QHT66581.1"/>
    </source>
</evidence>
<dbReference type="InterPro" id="IPR051317">
    <property type="entry name" value="Gfo/Idh/MocA_oxidoreduct"/>
</dbReference>
<feature type="domain" description="Gfo/Idh/MocA-like oxidoreductase N-terminal" evidence="3">
    <location>
        <begin position="7"/>
        <end position="120"/>
    </location>
</feature>
<evidence type="ECO:0000256" key="2">
    <source>
        <dbReference type="ARBA" id="ARBA00023002"/>
    </source>
</evidence>
<evidence type="ECO:0000259" key="4">
    <source>
        <dbReference type="Pfam" id="PF02894"/>
    </source>
</evidence>
<protein>
    <submittedName>
        <fullName evidence="5">Oxidoreductase</fullName>
    </submittedName>
</protein>
<evidence type="ECO:0000313" key="6">
    <source>
        <dbReference type="Proteomes" id="UP000480178"/>
    </source>
</evidence>
<dbReference type="EMBL" id="CP048222">
    <property type="protein sequence ID" value="QHT66581.1"/>
    <property type="molecule type" value="Genomic_DNA"/>
</dbReference>
<dbReference type="InterPro" id="IPR004104">
    <property type="entry name" value="Gfo/Idh/MocA-like_OxRdtase_C"/>
</dbReference>
<dbReference type="Gene3D" id="3.30.360.10">
    <property type="entry name" value="Dihydrodipicolinate Reductase, domain 2"/>
    <property type="match status" value="1"/>
</dbReference>
<dbReference type="GO" id="GO:0000166">
    <property type="term" value="F:nucleotide binding"/>
    <property type="evidence" value="ECO:0007669"/>
    <property type="project" value="InterPro"/>
</dbReference>
<dbReference type="Pfam" id="PF01408">
    <property type="entry name" value="GFO_IDH_MocA"/>
    <property type="match status" value="1"/>
</dbReference>
<dbReference type="NCBIfam" id="NF008607">
    <property type="entry name" value="PRK11579.1"/>
    <property type="match status" value="1"/>
</dbReference>
<gene>
    <name evidence="5" type="ORF">GXP67_07890</name>
</gene>
<dbReference type="InterPro" id="IPR036291">
    <property type="entry name" value="NAD(P)-bd_dom_sf"/>
</dbReference>
<dbReference type="RefSeq" id="WP_162442635.1">
    <property type="nucleotide sequence ID" value="NZ_CP048222.1"/>
</dbReference>
<dbReference type="Pfam" id="PF02894">
    <property type="entry name" value="GFO_IDH_MocA_C"/>
    <property type="match status" value="1"/>
</dbReference>
<sequence length="349" mass="38767">MKTPLHVGLASYGMSGEVFHAPLLSSHPGFTLSKIVERKTQRAGIKYPAIQSVRTYNELLADPEIDLIVVNTPNSLHFEQAKQALEAGKHVIVEKPFTVNSQEGQILIELARQKNLVLSVFQNRRWDGDFLTVQEVVKSGILGTLVEFEAHYDRFRNYVEADTWKEESGPGSGILYNLGSHMIDQALVLFGLPQSVTADIRIQRPGGKIDDSYDLRLNYKDIRVIVKSGYLVREPGPRYTLLGTDGTFHKYGLDPQEDALKIGRFPNEKGWGVEDSAFWGKINTQVGSLHVTGTVETQPGSYLAFYENIFQAITAGASLAVQPEQAMQVIQIIEAAIESNRLGKTVPIK</sequence>
<organism evidence="5 6">
    <name type="scientific">Rhodocytophaga rosea</name>
    <dbReference type="NCBI Taxonomy" id="2704465"/>
    <lineage>
        <taxon>Bacteria</taxon>
        <taxon>Pseudomonadati</taxon>
        <taxon>Bacteroidota</taxon>
        <taxon>Cytophagia</taxon>
        <taxon>Cytophagales</taxon>
        <taxon>Rhodocytophagaceae</taxon>
        <taxon>Rhodocytophaga</taxon>
    </lineage>
</organism>
<dbReference type="SUPFAM" id="SSF51735">
    <property type="entry name" value="NAD(P)-binding Rossmann-fold domains"/>
    <property type="match status" value="1"/>
</dbReference>
<reference evidence="5 6" key="1">
    <citation type="submission" date="2020-01" db="EMBL/GenBank/DDBJ databases">
        <authorList>
            <person name="Kim M.K."/>
        </authorList>
    </citation>
    <scope>NUCLEOTIDE SEQUENCE [LARGE SCALE GENOMIC DNA]</scope>
    <source>
        <strain evidence="5 6">172606-1</strain>
    </source>
</reference>
<keyword evidence="2" id="KW-0560">Oxidoreductase</keyword>
<dbReference type="PANTHER" id="PTHR43708:SF5">
    <property type="entry name" value="CONSERVED EXPRESSED OXIDOREDUCTASE (EUROFUNG)-RELATED"/>
    <property type="match status" value="1"/>
</dbReference>
<dbReference type="GO" id="GO:0016491">
    <property type="term" value="F:oxidoreductase activity"/>
    <property type="evidence" value="ECO:0007669"/>
    <property type="project" value="UniProtKB-KW"/>
</dbReference>
<dbReference type="InterPro" id="IPR000683">
    <property type="entry name" value="Gfo/Idh/MocA-like_OxRdtase_N"/>
</dbReference>
<dbReference type="Gene3D" id="3.40.50.720">
    <property type="entry name" value="NAD(P)-binding Rossmann-like Domain"/>
    <property type="match status" value="1"/>
</dbReference>
<proteinExistence type="inferred from homology"/>
<dbReference type="Proteomes" id="UP000480178">
    <property type="component" value="Chromosome"/>
</dbReference>
<feature type="domain" description="Gfo/Idh/MocA-like oxidoreductase C-terminal" evidence="4">
    <location>
        <begin position="135"/>
        <end position="348"/>
    </location>
</feature>
<accession>A0A6C0GF03</accession>
<evidence type="ECO:0000256" key="1">
    <source>
        <dbReference type="ARBA" id="ARBA00010928"/>
    </source>
</evidence>
<dbReference type="KEGG" id="rhoz:GXP67_07890"/>
<name>A0A6C0GF03_9BACT</name>
<evidence type="ECO:0000259" key="3">
    <source>
        <dbReference type="Pfam" id="PF01408"/>
    </source>
</evidence>
<keyword evidence="6" id="KW-1185">Reference proteome</keyword>
<dbReference type="AlphaFoldDB" id="A0A6C0GF03"/>
<dbReference type="PANTHER" id="PTHR43708">
    <property type="entry name" value="CONSERVED EXPRESSED OXIDOREDUCTASE (EUROFUNG)"/>
    <property type="match status" value="1"/>
</dbReference>
<comment type="similarity">
    <text evidence="1">Belongs to the Gfo/Idh/MocA family.</text>
</comment>